<accession>A0A1F7FC63</accession>
<protein>
    <recommendedName>
        <fullName evidence="3">Pyridoxamine 5'-phosphate oxidase</fullName>
    </recommendedName>
</protein>
<dbReference type="Proteomes" id="UP000179243">
    <property type="component" value="Unassembled WGS sequence"/>
</dbReference>
<dbReference type="InterPro" id="IPR024747">
    <property type="entry name" value="Pyridox_Oxase-rel"/>
</dbReference>
<dbReference type="SUPFAM" id="SSF50475">
    <property type="entry name" value="FMN-binding split barrel"/>
    <property type="match status" value="1"/>
</dbReference>
<proteinExistence type="predicted"/>
<name>A0A1F7FC63_UNCRA</name>
<evidence type="ECO:0000313" key="1">
    <source>
        <dbReference type="EMBL" id="OGK04228.1"/>
    </source>
</evidence>
<dbReference type="PANTHER" id="PTHR34071:SF2">
    <property type="entry name" value="FLAVIN-NUCLEOTIDE-BINDING PROTEIN"/>
    <property type="match status" value="1"/>
</dbReference>
<dbReference type="AlphaFoldDB" id="A0A1F7FC63"/>
<comment type="caution">
    <text evidence="1">The sequence shown here is derived from an EMBL/GenBank/DDBJ whole genome shotgun (WGS) entry which is preliminary data.</text>
</comment>
<gene>
    <name evidence="1" type="ORF">A2519_17865</name>
</gene>
<dbReference type="InterPro" id="IPR012349">
    <property type="entry name" value="Split_barrel_FMN-bd"/>
</dbReference>
<reference evidence="1 2" key="1">
    <citation type="journal article" date="2016" name="Nat. Commun.">
        <title>Thousands of microbial genomes shed light on interconnected biogeochemical processes in an aquifer system.</title>
        <authorList>
            <person name="Anantharaman K."/>
            <person name="Brown C.T."/>
            <person name="Hug L.A."/>
            <person name="Sharon I."/>
            <person name="Castelle C.J."/>
            <person name="Probst A.J."/>
            <person name="Thomas B.C."/>
            <person name="Singh A."/>
            <person name="Wilkins M.J."/>
            <person name="Karaoz U."/>
            <person name="Brodie E.L."/>
            <person name="Williams K.H."/>
            <person name="Hubbard S.S."/>
            <person name="Banfield J.F."/>
        </authorList>
    </citation>
    <scope>NUCLEOTIDE SEQUENCE [LARGE SCALE GENOMIC DNA]</scope>
</reference>
<dbReference type="EMBL" id="MFYX01000074">
    <property type="protein sequence ID" value="OGK04228.1"/>
    <property type="molecule type" value="Genomic_DNA"/>
</dbReference>
<evidence type="ECO:0000313" key="2">
    <source>
        <dbReference type="Proteomes" id="UP000179243"/>
    </source>
</evidence>
<evidence type="ECO:0008006" key="3">
    <source>
        <dbReference type="Google" id="ProtNLM"/>
    </source>
</evidence>
<dbReference type="Gene3D" id="2.30.110.10">
    <property type="entry name" value="Electron Transport, Fmn-binding Protein, Chain A"/>
    <property type="match status" value="1"/>
</dbReference>
<organism evidence="1 2">
    <name type="scientific">Candidatus Raymondbacteria bacterium RIFOXYD12_FULL_49_13</name>
    <dbReference type="NCBI Taxonomy" id="1817890"/>
    <lineage>
        <taxon>Bacteria</taxon>
        <taxon>Raymondiibacteriota</taxon>
    </lineage>
</organism>
<dbReference type="Pfam" id="PF12900">
    <property type="entry name" value="Pyridox_ox_2"/>
    <property type="match status" value="1"/>
</dbReference>
<sequence length="153" mass="17353">MRRKDKEIFGRENIERVIRQASYGVLGLVDGRKPYVVPLNFGYSDQIFYFHSAVNGRKIKTIRKNSLGCISLVAHAAVKKARIACGWGTAYVSVFVEGRIREITGAAEKIKALRIIMQQYSRKKKWDFSAAMIDAVRVYCLKTTTLTCKRSGE</sequence>
<dbReference type="PANTHER" id="PTHR34071">
    <property type="entry name" value="5-NITROIMIDAZOLE ANTIBIOTICS RESISTANCE PROTEIN, NIMA-FAMILY-RELATED PROTEIN-RELATED"/>
    <property type="match status" value="1"/>
</dbReference>